<feature type="chain" id="PRO_5046233351" evidence="1">
    <location>
        <begin position="20"/>
        <end position="341"/>
    </location>
</feature>
<dbReference type="EMBL" id="JARHUD010000001">
    <property type="protein sequence ID" value="MDF2094741.1"/>
    <property type="molecule type" value="Genomic_DNA"/>
</dbReference>
<dbReference type="RefSeq" id="WP_275819489.1">
    <property type="nucleotide sequence ID" value="NZ_JARHUD010000001.1"/>
</dbReference>
<evidence type="ECO:0000313" key="2">
    <source>
        <dbReference type="EMBL" id="MDF2094741.1"/>
    </source>
</evidence>
<accession>A0ABT5YIH5</accession>
<evidence type="ECO:0000313" key="3">
    <source>
        <dbReference type="Proteomes" id="UP001215503"/>
    </source>
</evidence>
<dbReference type="Pfam" id="PF09982">
    <property type="entry name" value="LpxR"/>
    <property type="match status" value="1"/>
</dbReference>
<comment type="caution">
    <text evidence="2">The sequence shown here is derived from an EMBL/GenBank/DDBJ whole genome shotgun (WGS) entry which is preliminary data.</text>
</comment>
<protein>
    <submittedName>
        <fullName evidence="2">Lipid A deacylase LpxR family protein</fullName>
    </submittedName>
</protein>
<keyword evidence="1" id="KW-0732">Signal</keyword>
<sequence length="341" mass="38158">MIGRLTGALLCLLVSPVFAQESAEPEAPRQPVRPEDGTFSLKLENDLVNDTDRDYTHGTQFSWLSPEIQGEHWARRLIETVPGLTYGDRLRYSLSVGQSIFTPRDTQTKQRQKDDRPYAGWLYVGLAAVAYDSRYQLLQSLALDVGVVGPPAMGRQVQNSVHRLISAPEAEGWQHQLRSEPGIQLTYERKWRQFHHRPFGDRFGVDLLPHVGVALGNVATYAGAGASLRVGFDLEEDFGPPRIRPSLPGSTFFKVGGLSGYVFLGLEGRGVARDIFLDGNTFGGGHSVSRRWFVGELQAGAAVSYENFRLAYTQVYRTPQIRNRDKGDRFGALTLSWRMRF</sequence>
<proteinExistence type="predicted"/>
<dbReference type="Gene3D" id="2.40.128.140">
    <property type="entry name" value="Outer membrane protein"/>
    <property type="match status" value="1"/>
</dbReference>
<dbReference type="InterPro" id="IPR037107">
    <property type="entry name" value="Put_OMP_sf"/>
</dbReference>
<feature type="signal peptide" evidence="1">
    <location>
        <begin position="1"/>
        <end position="19"/>
    </location>
</feature>
<dbReference type="InterPro" id="IPR018707">
    <property type="entry name" value="LpxR"/>
</dbReference>
<keyword evidence="3" id="KW-1185">Reference proteome</keyword>
<organism evidence="2 3">
    <name type="scientific">Aquibaculum arenosum</name>
    <dbReference type="NCBI Taxonomy" id="3032591"/>
    <lineage>
        <taxon>Bacteria</taxon>
        <taxon>Pseudomonadati</taxon>
        <taxon>Pseudomonadota</taxon>
        <taxon>Alphaproteobacteria</taxon>
        <taxon>Rhodospirillales</taxon>
        <taxon>Rhodovibrionaceae</taxon>
        <taxon>Aquibaculum</taxon>
    </lineage>
</organism>
<gene>
    <name evidence="2" type="ORF">P2G67_01980</name>
</gene>
<name>A0ABT5YIH5_9PROT</name>
<evidence type="ECO:0000256" key="1">
    <source>
        <dbReference type="SAM" id="SignalP"/>
    </source>
</evidence>
<reference evidence="2 3" key="1">
    <citation type="submission" date="2023-03" db="EMBL/GenBank/DDBJ databases">
        <title>Fodinicurvata sp. CAU 1616 isolated from sea sendiment.</title>
        <authorList>
            <person name="Kim W."/>
        </authorList>
    </citation>
    <scope>NUCLEOTIDE SEQUENCE [LARGE SCALE GENOMIC DNA]</scope>
    <source>
        <strain evidence="2 3">CAU 1616</strain>
    </source>
</reference>
<dbReference type="Proteomes" id="UP001215503">
    <property type="component" value="Unassembled WGS sequence"/>
</dbReference>